<proteinExistence type="inferred from homology"/>
<dbReference type="EC" id="1.-.-.-" evidence="12"/>
<dbReference type="EMBL" id="JADGJD010000179">
    <property type="protein sequence ID" value="KAJ3053795.1"/>
    <property type="molecule type" value="Genomic_DNA"/>
</dbReference>
<reference evidence="14" key="1">
    <citation type="submission" date="2020-05" db="EMBL/GenBank/DDBJ databases">
        <title>Phylogenomic resolution of chytrid fungi.</title>
        <authorList>
            <person name="Stajich J.E."/>
            <person name="Amses K."/>
            <person name="Simmons R."/>
            <person name="Seto K."/>
            <person name="Myers J."/>
            <person name="Bonds A."/>
            <person name="Quandt C.A."/>
            <person name="Barry K."/>
            <person name="Liu P."/>
            <person name="Grigoriev I."/>
            <person name="Longcore J.E."/>
            <person name="James T.Y."/>
        </authorList>
    </citation>
    <scope>NUCLEOTIDE SEQUENCE</scope>
    <source>
        <strain evidence="14">JEL0318</strain>
    </source>
</reference>
<evidence type="ECO:0000256" key="10">
    <source>
        <dbReference type="ARBA" id="ARBA00023004"/>
    </source>
</evidence>
<organism evidence="14 15">
    <name type="scientific">Rhizophlyctis rosea</name>
    <dbReference type="NCBI Taxonomy" id="64517"/>
    <lineage>
        <taxon>Eukaryota</taxon>
        <taxon>Fungi</taxon>
        <taxon>Fungi incertae sedis</taxon>
        <taxon>Chytridiomycota</taxon>
        <taxon>Chytridiomycota incertae sedis</taxon>
        <taxon>Chytridiomycetes</taxon>
        <taxon>Rhizophlyctidales</taxon>
        <taxon>Rhizophlyctidaceae</taxon>
        <taxon>Rhizophlyctis</taxon>
    </lineage>
</organism>
<comment type="subcellular location">
    <subcellularLocation>
        <location evidence="1">Membrane</location>
    </subcellularLocation>
</comment>
<keyword evidence="4 12" id="KW-0679">Respiratory chain</keyword>
<keyword evidence="5 12" id="KW-0812">Transmembrane</keyword>
<feature type="transmembrane region" description="Helical" evidence="13">
    <location>
        <begin position="12"/>
        <end position="32"/>
    </location>
</feature>
<dbReference type="Gene3D" id="1.20.1260.140">
    <property type="entry name" value="Alternative oxidase"/>
    <property type="match status" value="1"/>
</dbReference>
<evidence type="ECO:0000256" key="9">
    <source>
        <dbReference type="ARBA" id="ARBA00023002"/>
    </source>
</evidence>
<dbReference type="InterPro" id="IPR002680">
    <property type="entry name" value="AOX"/>
</dbReference>
<dbReference type="InterPro" id="IPR038659">
    <property type="entry name" value="AOX_sf"/>
</dbReference>
<dbReference type="Pfam" id="PF01786">
    <property type="entry name" value="AOX"/>
    <property type="match status" value="1"/>
</dbReference>
<dbReference type="Proteomes" id="UP001212841">
    <property type="component" value="Unassembled WGS sequence"/>
</dbReference>
<keyword evidence="10 12" id="KW-0408">Iron</keyword>
<evidence type="ECO:0000256" key="8">
    <source>
        <dbReference type="ARBA" id="ARBA00022989"/>
    </source>
</evidence>
<evidence type="ECO:0000256" key="12">
    <source>
        <dbReference type="RuleBase" id="RU003779"/>
    </source>
</evidence>
<keyword evidence="9 12" id="KW-0560">Oxidoreductase</keyword>
<dbReference type="GO" id="GO:0009916">
    <property type="term" value="F:alternative oxidase activity"/>
    <property type="evidence" value="ECO:0007669"/>
    <property type="project" value="UniProtKB-UniRule"/>
</dbReference>
<keyword evidence="8 13" id="KW-1133">Transmembrane helix</keyword>
<keyword evidence="7 12" id="KW-0249">Electron transport</keyword>
<dbReference type="PANTHER" id="PTHR31803">
    <property type="entry name" value="ALTERNATIVE OXIDASE"/>
    <property type="match status" value="1"/>
</dbReference>
<dbReference type="PANTHER" id="PTHR31803:SF6">
    <property type="entry name" value="UBIQUINOL OXIDASE 2, MITOCHONDRIAL"/>
    <property type="match status" value="1"/>
</dbReference>
<dbReference type="GO" id="GO:0005739">
    <property type="term" value="C:mitochondrion"/>
    <property type="evidence" value="ECO:0007669"/>
    <property type="project" value="TreeGrafter"/>
</dbReference>
<evidence type="ECO:0000256" key="13">
    <source>
        <dbReference type="SAM" id="Phobius"/>
    </source>
</evidence>
<dbReference type="GO" id="GO:0010230">
    <property type="term" value="P:alternative respiration"/>
    <property type="evidence" value="ECO:0007669"/>
    <property type="project" value="TreeGrafter"/>
</dbReference>
<comment type="cofactor">
    <cofactor evidence="12">
        <name>Fe cation</name>
        <dbReference type="ChEBI" id="CHEBI:24875"/>
    </cofactor>
    <text evidence="12">Binds 2 iron ions per subunit.</text>
</comment>
<dbReference type="AlphaFoldDB" id="A0AAD5X301"/>
<gene>
    <name evidence="14" type="primary">AOX2</name>
    <name evidence="14" type="ORF">HK097_003360</name>
</gene>
<keyword evidence="11 12" id="KW-0472">Membrane</keyword>
<evidence type="ECO:0000313" key="14">
    <source>
        <dbReference type="EMBL" id="KAJ3053795.1"/>
    </source>
</evidence>
<dbReference type="GO" id="GO:0098803">
    <property type="term" value="C:respiratory chain complex"/>
    <property type="evidence" value="ECO:0007669"/>
    <property type="project" value="UniProtKB-UniRule"/>
</dbReference>
<evidence type="ECO:0000256" key="4">
    <source>
        <dbReference type="ARBA" id="ARBA00022660"/>
    </source>
</evidence>
<evidence type="ECO:0000256" key="6">
    <source>
        <dbReference type="ARBA" id="ARBA00022723"/>
    </source>
</evidence>
<dbReference type="GO" id="GO:0046872">
    <property type="term" value="F:metal ion binding"/>
    <property type="evidence" value="ECO:0007669"/>
    <property type="project" value="UniProtKB-UniRule"/>
</dbReference>
<keyword evidence="15" id="KW-1185">Reference proteome</keyword>
<accession>A0AAD5X301</accession>
<evidence type="ECO:0000313" key="15">
    <source>
        <dbReference type="Proteomes" id="UP001212841"/>
    </source>
</evidence>
<comment type="similarity">
    <text evidence="2 12">Belongs to the alternative oxidase family.</text>
</comment>
<comment type="caution">
    <text evidence="14">The sequence shown here is derived from an EMBL/GenBank/DDBJ whole genome shotgun (WGS) entry which is preliminary data.</text>
</comment>
<dbReference type="GO" id="GO:0016020">
    <property type="term" value="C:membrane"/>
    <property type="evidence" value="ECO:0007669"/>
    <property type="project" value="UniProtKB-SubCell"/>
</dbReference>
<protein>
    <recommendedName>
        <fullName evidence="12">Alternative oxidase</fullName>
        <ecNumber evidence="12">1.-.-.-</ecNumber>
    </recommendedName>
</protein>
<evidence type="ECO:0000256" key="7">
    <source>
        <dbReference type="ARBA" id="ARBA00022982"/>
    </source>
</evidence>
<name>A0AAD5X301_9FUNG</name>
<evidence type="ECO:0000256" key="11">
    <source>
        <dbReference type="ARBA" id="ARBA00023136"/>
    </source>
</evidence>
<evidence type="ECO:0000256" key="3">
    <source>
        <dbReference type="ARBA" id="ARBA00022448"/>
    </source>
</evidence>
<keyword evidence="6 12" id="KW-0479">Metal-binding</keyword>
<keyword evidence="3" id="KW-0813">Transport</keyword>
<evidence type="ECO:0000256" key="5">
    <source>
        <dbReference type="ARBA" id="ARBA00022692"/>
    </source>
</evidence>
<evidence type="ECO:0000256" key="1">
    <source>
        <dbReference type="ARBA" id="ARBA00004370"/>
    </source>
</evidence>
<sequence length="154" mass="17436">MQQKTKPTSGERLFVTVTQGMVFASYVVLYTISPYMAHRMSGYFAEASLKSYEDFLDCIDKGLIENVKVMRFETDGTQNPALIWVYLRQAPKNATIYYNLDDDSTIREVVTCIMVDKDRMHAQLFDLRVPFPDGKGSAGKEELRLADLPTSATS</sequence>
<evidence type="ECO:0000256" key="2">
    <source>
        <dbReference type="ARBA" id="ARBA00008388"/>
    </source>
</evidence>